<evidence type="ECO:0000256" key="1">
    <source>
        <dbReference type="SAM" id="Phobius"/>
    </source>
</evidence>
<keyword evidence="3" id="KW-1185">Reference proteome</keyword>
<dbReference type="EMBL" id="MU004244">
    <property type="protein sequence ID" value="KAF2663860.1"/>
    <property type="molecule type" value="Genomic_DNA"/>
</dbReference>
<keyword evidence="1" id="KW-0472">Membrane</keyword>
<organism evidence="2 3">
    <name type="scientific">Microthyrium microscopicum</name>
    <dbReference type="NCBI Taxonomy" id="703497"/>
    <lineage>
        <taxon>Eukaryota</taxon>
        <taxon>Fungi</taxon>
        <taxon>Dikarya</taxon>
        <taxon>Ascomycota</taxon>
        <taxon>Pezizomycotina</taxon>
        <taxon>Dothideomycetes</taxon>
        <taxon>Dothideomycetes incertae sedis</taxon>
        <taxon>Microthyriales</taxon>
        <taxon>Microthyriaceae</taxon>
        <taxon>Microthyrium</taxon>
    </lineage>
</organism>
<name>A0A6A6TVT9_9PEZI</name>
<feature type="transmembrane region" description="Helical" evidence="1">
    <location>
        <begin position="140"/>
        <end position="161"/>
    </location>
</feature>
<evidence type="ECO:0000313" key="3">
    <source>
        <dbReference type="Proteomes" id="UP000799302"/>
    </source>
</evidence>
<keyword evidence="1" id="KW-1133">Transmembrane helix</keyword>
<dbReference type="InterPro" id="IPR038213">
    <property type="entry name" value="IFI6/IFI27-like_sf"/>
</dbReference>
<reference evidence="2" key="1">
    <citation type="journal article" date="2020" name="Stud. Mycol.">
        <title>101 Dothideomycetes genomes: a test case for predicting lifestyles and emergence of pathogens.</title>
        <authorList>
            <person name="Haridas S."/>
            <person name="Albert R."/>
            <person name="Binder M."/>
            <person name="Bloem J."/>
            <person name="Labutti K."/>
            <person name="Salamov A."/>
            <person name="Andreopoulos B."/>
            <person name="Baker S."/>
            <person name="Barry K."/>
            <person name="Bills G."/>
            <person name="Bluhm B."/>
            <person name="Cannon C."/>
            <person name="Castanera R."/>
            <person name="Culley D."/>
            <person name="Daum C."/>
            <person name="Ezra D."/>
            <person name="Gonzalez J."/>
            <person name="Henrissat B."/>
            <person name="Kuo A."/>
            <person name="Liang C."/>
            <person name="Lipzen A."/>
            <person name="Lutzoni F."/>
            <person name="Magnuson J."/>
            <person name="Mondo S."/>
            <person name="Nolan M."/>
            <person name="Ohm R."/>
            <person name="Pangilinan J."/>
            <person name="Park H.-J."/>
            <person name="Ramirez L."/>
            <person name="Alfaro M."/>
            <person name="Sun H."/>
            <person name="Tritt A."/>
            <person name="Yoshinaga Y."/>
            <person name="Zwiers L.-H."/>
            <person name="Turgeon B."/>
            <person name="Goodwin S."/>
            <person name="Spatafora J."/>
            <person name="Crous P."/>
            <person name="Grigoriev I."/>
        </authorList>
    </citation>
    <scope>NUCLEOTIDE SEQUENCE</scope>
    <source>
        <strain evidence="2">CBS 115976</strain>
    </source>
</reference>
<feature type="transmembrane region" description="Helical" evidence="1">
    <location>
        <begin position="181"/>
        <end position="204"/>
    </location>
</feature>
<accession>A0A6A6TVT9</accession>
<evidence type="ECO:0000313" key="2">
    <source>
        <dbReference type="EMBL" id="KAF2663860.1"/>
    </source>
</evidence>
<sequence>MEWVNDVAANVQSFAEEQGENIAKGTSGAAQGAQIIADEQGSNIANGASDATAGVQGFVEDIGAQIAKLVTDIVTAGKALADEQGPRIVETTAKAAEELAKVADEVLDWIMENPDVVAIGAAGLIIMIAPGLVSTPLLSLAGFTPLGIAAGSVAAAAQVPVTSSNSMFAILQSAGAGGDGLAIVNGAIQVTAALGTAALIALIVTEREKRKNSKTEKQCIRRSPKGTKVW</sequence>
<dbReference type="Proteomes" id="UP000799302">
    <property type="component" value="Unassembled WGS sequence"/>
</dbReference>
<gene>
    <name evidence="2" type="ORF">BT63DRAFT_444318</name>
</gene>
<dbReference type="AlphaFoldDB" id="A0A6A6TVT9"/>
<feature type="transmembrane region" description="Helical" evidence="1">
    <location>
        <begin position="116"/>
        <end position="133"/>
    </location>
</feature>
<dbReference type="Gene3D" id="6.10.110.10">
    <property type="match status" value="1"/>
</dbReference>
<keyword evidence="1" id="KW-0812">Transmembrane</keyword>
<proteinExistence type="predicted"/>
<protein>
    <submittedName>
        <fullName evidence="2">Uncharacterized protein</fullName>
    </submittedName>
</protein>